<dbReference type="Pfam" id="PF07726">
    <property type="entry name" value="AAA_3"/>
    <property type="match status" value="1"/>
</dbReference>
<name>A0A382WUE2_9ZZZZ</name>
<dbReference type="SUPFAM" id="SSF52540">
    <property type="entry name" value="P-loop containing nucleoside triphosphate hydrolases"/>
    <property type="match status" value="1"/>
</dbReference>
<dbReference type="PANTHER" id="PTHR42759">
    <property type="entry name" value="MOXR FAMILY PROTEIN"/>
    <property type="match status" value="1"/>
</dbReference>
<dbReference type="GO" id="GO:0005524">
    <property type="term" value="F:ATP binding"/>
    <property type="evidence" value="ECO:0007669"/>
    <property type="project" value="InterPro"/>
</dbReference>
<dbReference type="InterPro" id="IPR011703">
    <property type="entry name" value="ATPase_AAA-3"/>
</dbReference>
<dbReference type="InterPro" id="IPR050764">
    <property type="entry name" value="CbbQ/NirQ/NorQ/GpvN"/>
</dbReference>
<organism evidence="2">
    <name type="scientific">marine metagenome</name>
    <dbReference type="NCBI Taxonomy" id="408172"/>
    <lineage>
        <taxon>unclassified sequences</taxon>
        <taxon>metagenomes</taxon>
        <taxon>ecological metagenomes</taxon>
    </lineage>
</organism>
<dbReference type="InterPro" id="IPR027417">
    <property type="entry name" value="P-loop_NTPase"/>
</dbReference>
<dbReference type="PANTHER" id="PTHR42759:SF1">
    <property type="entry name" value="MAGNESIUM-CHELATASE SUBUNIT CHLD"/>
    <property type="match status" value="1"/>
</dbReference>
<feature type="domain" description="ATPase AAA-3" evidence="1">
    <location>
        <begin position="59"/>
        <end position="179"/>
    </location>
</feature>
<proteinExistence type="predicted"/>
<evidence type="ECO:0000259" key="1">
    <source>
        <dbReference type="Pfam" id="PF07726"/>
    </source>
</evidence>
<dbReference type="AlphaFoldDB" id="A0A382WUE2"/>
<dbReference type="Gene3D" id="3.40.50.300">
    <property type="entry name" value="P-loop containing nucleotide triphosphate hydrolases"/>
    <property type="match status" value="1"/>
</dbReference>
<evidence type="ECO:0000313" key="2">
    <source>
        <dbReference type="EMBL" id="SVD62254.1"/>
    </source>
</evidence>
<accession>A0A382WUE2</accession>
<sequence length="179" mass="19915">MNLTQDADNQPTEAVPDPERLHQELLDFSSKFKEAISGVIIGQEEILDQLVVALFCRGHVLITGVPGLAKTLLIRSLAQLFHLQFNRIQCTPDLMPSDITGVEILEESGNDRKFRFISGPVFTNLLLADEINRTSPRTQAALLQAMQEHEVTVSGQTRPLEDPFIVFATQNPIDSEGTY</sequence>
<dbReference type="GO" id="GO:0016887">
    <property type="term" value="F:ATP hydrolysis activity"/>
    <property type="evidence" value="ECO:0007669"/>
    <property type="project" value="InterPro"/>
</dbReference>
<gene>
    <name evidence="2" type="ORF">METZ01_LOCUS415108</name>
</gene>
<dbReference type="EMBL" id="UINC01162478">
    <property type="protein sequence ID" value="SVD62254.1"/>
    <property type="molecule type" value="Genomic_DNA"/>
</dbReference>
<dbReference type="CDD" id="cd00009">
    <property type="entry name" value="AAA"/>
    <property type="match status" value="1"/>
</dbReference>
<feature type="non-terminal residue" evidence="2">
    <location>
        <position position="179"/>
    </location>
</feature>
<protein>
    <recommendedName>
        <fullName evidence="1">ATPase AAA-3 domain-containing protein</fullName>
    </recommendedName>
</protein>
<reference evidence="2" key="1">
    <citation type="submission" date="2018-05" db="EMBL/GenBank/DDBJ databases">
        <authorList>
            <person name="Lanie J.A."/>
            <person name="Ng W.-L."/>
            <person name="Kazmierczak K.M."/>
            <person name="Andrzejewski T.M."/>
            <person name="Davidsen T.M."/>
            <person name="Wayne K.J."/>
            <person name="Tettelin H."/>
            <person name="Glass J.I."/>
            <person name="Rusch D."/>
            <person name="Podicherti R."/>
            <person name="Tsui H.-C.T."/>
            <person name="Winkler M.E."/>
        </authorList>
    </citation>
    <scope>NUCLEOTIDE SEQUENCE</scope>
</reference>